<dbReference type="GO" id="GO:0008270">
    <property type="term" value="F:zinc ion binding"/>
    <property type="evidence" value="ECO:0007669"/>
    <property type="project" value="UniProtKB-UniRule"/>
</dbReference>
<protein>
    <recommendedName>
        <fullName evidence="6">Methylthioribulose-1-phosphate dehydratase</fullName>
        <shortName evidence="6">MTRu-1-P dehydratase</shortName>
        <ecNumber evidence="6">4.2.1.109</ecNumber>
    </recommendedName>
</protein>
<dbReference type="EC" id="4.2.1.109" evidence="6"/>
<evidence type="ECO:0000256" key="5">
    <source>
        <dbReference type="ARBA" id="ARBA00023239"/>
    </source>
</evidence>
<keyword evidence="4 6" id="KW-0486">Methionine biosynthesis</keyword>
<feature type="binding site" evidence="6">
    <location>
        <position position="95"/>
    </location>
    <ligand>
        <name>Zn(2+)</name>
        <dbReference type="ChEBI" id="CHEBI:29105"/>
    </ligand>
</feature>
<dbReference type="InterPro" id="IPR036409">
    <property type="entry name" value="Aldolase_II/adducin_N_sf"/>
</dbReference>
<evidence type="ECO:0000313" key="8">
    <source>
        <dbReference type="EMBL" id="KNC67723.1"/>
    </source>
</evidence>
<proteinExistence type="inferred from homology"/>
<evidence type="ECO:0000256" key="1">
    <source>
        <dbReference type="ARBA" id="ARBA00022605"/>
    </source>
</evidence>
<dbReference type="Gene3D" id="3.40.225.10">
    <property type="entry name" value="Class II aldolase/adducin N-terminal domain"/>
    <property type="match status" value="1"/>
</dbReference>
<evidence type="ECO:0000259" key="7">
    <source>
        <dbReference type="SMART" id="SM01007"/>
    </source>
</evidence>
<keyword evidence="1 6" id="KW-0028">Amino-acid biosynthesis</keyword>
<dbReference type="GO" id="GO:0019509">
    <property type="term" value="P:L-methionine salvage from methylthioadenosine"/>
    <property type="evidence" value="ECO:0007669"/>
    <property type="project" value="UniProtKB-UniRule"/>
</dbReference>
<dbReference type="NCBIfam" id="NF006672">
    <property type="entry name" value="PRK09220.1"/>
    <property type="match status" value="1"/>
</dbReference>
<dbReference type="SMART" id="SM01007">
    <property type="entry name" value="Aldolase_II"/>
    <property type="match status" value="1"/>
</dbReference>
<keyword evidence="5 6" id="KW-0456">Lyase</keyword>
<feature type="binding site" evidence="6">
    <location>
        <position position="93"/>
    </location>
    <ligand>
        <name>Zn(2+)</name>
        <dbReference type="ChEBI" id="CHEBI:29105"/>
    </ligand>
</feature>
<evidence type="ECO:0000256" key="2">
    <source>
        <dbReference type="ARBA" id="ARBA00022723"/>
    </source>
</evidence>
<dbReference type="OrthoDB" id="9805559at2"/>
<dbReference type="InterPro" id="IPR001303">
    <property type="entry name" value="Aldolase_II/adducin_N"/>
</dbReference>
<dbReference type="UniPathway" id="UPA00904">
    <property type="reaction ID" value="UER00875"/>
</dbReference>
<keyword evidence="2 6" id="KW-0479">Metal-binding</keyword>
<dbReference type="InterPro" id="IPR017714">
    <property type="entry name" value="MethylthioRu-1-P_deHdtase_MtnB"/>
</dbReference>
<comment type="similarity">
    <text evidence="6">Belongs to the aldolase class II family. MtnB subfamily.</text>
</comment>
<comment type="catalytic activity">
    <reaction evidence="6">
        <text>5-(methylsulfanyl)-D-ribulose 1-phosphate = 5-methylsulfanyl-2,3-dioxopentyl phosphate + H2O</text>
        <dbReference type="Rhea" id="RHEA:15549"/>
        <dbReference type="ChEBI" id="CHEBI:15377"/>
        <dbReference type="ChEBI" id="CHEBI:58548"/>
        <dbReference type="ChEBI" id="CHEBI:58828"/>
        <dbReference type="EC" id="4.2.1.109"/>
    </reaction>
</comment>
<dbReference type="GO" id="GO:0005996">
    <property type="term" value="P:monosaccharide metabolic process"/>
    <property type="evidence" value="ECO:0007669"/>
    <property type="project" value="UniProtKB-ARBA"/>
</dbReference>
<evidence type="ECO:0000256" key="6">
    <source>
        <dbReference type="HAMAP-Rule" id="MF_01677"/>
    </source>
</evidence>
<evidence type="ECO:0000313" key="9">
    <source>
        <dbReference type="Proteomes" id="UP000036850"/>
    </source>
</evidence>
<dbReference type="AlphaFoldDB" id="A0A0L0EV31"/>
<sequence length="204" mass="22473">MQSAQAKHALIDAGRWLSEQGWVPATGGNFSIKTEQGFVVTASGHDKGALQPEHFLEFNIEGTHTGGTGKPSAETELHLALYALSARTHCILHTHSVAATVLSRLTTEHSLNIQGYEMQKALHGFTSHLETLAIPVFDNDQDIPALARRVAEYHAHTPVRHGVLIRGHGLYAMGADISETRRHIEALEFLFNCELTRRQLEKNA</sequence>
<comment type="cofactor">
    <cofactor evidence="6">
        <name>Zn(2+)</name>
        <dbReference type="ChEBI" id="CHEBI:29105"/>
    </cofactor>
    <text evidence="6">Binds 1 zinc ion per subunit.</text>
</comment>
<accession>A0A0L0EV31</accession>
<gene>
    <name evidence="6" type="primary">mtnB</name>
    <name evidence="8" type="ORF">AC626_08975</name>
</gene>
<comment type="pathway">
    <text evidence="6">Amino-acid biosynthesis; L-methionine biosynthesis via salvage pathway; L-methionine from S-methyl-5-thio-alpha-D-ribose 1-phosphate: step 2/6.</text>
</comment>
<name>A0A0L0EV31_9GAMM</name>
<dbReference type="PANTHER" id="PTHR10640">
    <property type="entry name" value="METHYLTHIORIBULOSE-1-PHOSPHATE DEHYDRATASE"/>
    <property type="match status" value="1"/>
</dbReference>
<dbReference type="Pfam" id="PF00596">
    <property type="entry name" value="Aldolase_II"/>
    <property type="match status" value="1"/>
</dbReference>
<dbReference type="PATRIC" id="fig|43658.6.peg.6199"/>
<dbReference type="SUPFAM" id="SSF53639">
    <property type="entry name" value="AraD/HMP-PK domain-like"/>
    <property type="match status" value="1"/>
</dbReference>
<dbReference type="NCBIfam" id="TIGR03328">
    <property type="entry name" value="salvage_mtnB"/>
    <property type="match status" value="1"/>
</dbReference>
<dbReference type="HAMAP" id="MF_01677">
    <property type="entry name" value="Salvage_MtnB"/>
    <property type="match status" value="1"/>
</dbReference>
<dbReference type="EMBL" id="LFZX01000052">
    <property type="protein sequence ID" value="KNC67723.1"/>
    <property type="molecule type" value="Genomic_DNA"/>
</dbReference>
<keyword evidence="3 6" id="KW-0862">Zinc</keyword>
<dbReference type="GO" id="GO:0046570">
    <property type="term" value="F:methylthioribulose 1-phosphate dehydratase activity"/>
    <property type="evidence" value="ECO:0007669"/>
    <property type="project" value="UniProtKB-UniRule"/>
</dbReference>
<dbReference type="PANTHER" id="PTHR10640:SF7">
    <property type="entry name" value="METHYLTHIORIBULOSE-1-PHOSPHATE DEHYDRATASE"/>
    <property type="match status" value="1"/>
</dbReference>
<dbReference type="Proteomes" id="UP000036850">
    <property type="component" value="Unassembled WGS sequence"/>
</dbReference>
<feature type="domain" description="Class II aldolase/adducin N-terminal" evidence="7">
    <location>
        <begin position="8"/>
        <end position="195"/>
    </location>
</feature>
<dbReference type="GO" id="GO:0005737">
    <property type="term" value="C:cytoplasm"/>
    <property type="evidence" value="ECO:0007669"/>
    <property type="project" value="UniProtKB-UniRule"/>
</dbReference>
<comment type="caution">
    <text evidence="8">The sequence shown here is derived from an EMBL/GenBank/DDBJ whole genome shotgun (WGS) entry which is preliminary data.</text>
</comment>
<evidence type="ECO:0000256" key="4">
    <source>
        <dbReference type="ARBA" id="ARBA00023167"/>
    </source>
</evidence>
<organism evidence="8 9">
    <name type="scientific">Pseudoalteromonas rubra</name>
    <dbReference type="NCBI Taxonomy" id="43658"/>
    <lineage>
        <taxon>Bacteria</taxon>
        <taxon>Pseudomonadati</taxon>
        <taxon>Pseudomonadota</taxon>
        <taxon>Gammaproteobacteria</taxon>
        <taxon>Alteromonadales</taxon>
        <taxon>Pseudoalteromonadaceae</taxon>
        <taxon>Pseudoalteromonas</taxon>
    </lineage>
</organism>
<evidence type="ECO:0000256" key="3">
    <source>
        <dbReference type="ARBA" id="ARBA00022833"/>
    </source>
</evidence>
<comment type="function">
    <text evidence="6">Catalyzes the dehydration of methylthioribulose-1-phosphate (MTRu-1-P) into 2,3-diketo-5-methylthiopentyl-1-phosphate (DK-MTP-1-P).</text>
</comment>
<reference evidence="9" key="1">
    <citation type="submission" date="2015-07" db="EMBL/GenBank/DDBJ databases">
        <title>Draft genome sequence of a Pseudoalteromonas rubra strain, OCN096, isolated from Kaneohe Bay, Oahu, Hawaii.</title>
        <authorList>
            <person name="Beurmann S."/>
            <person name="Ushijima B."/>
            <person name="Belcaid M."/>
            <person name="Callahan S.M."/>
            <person name="Aeby G.S."/>
        </authorList>
    </citation>
    <scope>NUCLEOTIDE SEQUENCE [LARGE SCALE GENOMIC DNA]</scope>
    <source>
        <strain evidence="9">OCN096</strain>
    </source>
</reference>